<dbReference type="Pfam" id="PF04290">
    <property type="entry name" value="DctQ"/>
    <property type="match status" value="1"/>
</dbReference>
<keyword evidence="5 9" id="KW-0812">Transmembrane</keyword>
<evidence type="ECO:0000256" key="5">
    <source>
        <dbReference type="ARBA" id="ARBA00022692"/>
    </source>
</evidence>
<name>A0A7Y3SSY9_9CLOT</name>
<sequence>MNIFKKILNKIDKAIEYICMATLVILVCIVFYQVFTRYILGFTPRWSEETAVILMIWLGFITTAIGVKEGTHLSISALVNLFPKIAQKVIFYFDELAVMIFGIILFIYGKDLTMSTMGSTLPATQLPSGVLYAVLPVAGIMIVFYTIIRILNLITDKQN</sequence>
<reference evidence="11 12" key="1">
    <citation type="submission" date="2020-05" db="EMBL/GenBank/DDBJ databases">
        <title>Complete genome of Clostridium estertheticum subspecies estertheticum, isolated from Vacuum packed lamb meat from New Zealand imported to Switzerland.</title>
        <authorList>
            <person name="Wambui J."/>
            <person name="Stevens M.J.A."/>
            <person name="Stephan R."/>
        </authorList>
    </citation>
    <scope>NUCLEOTIDE SEQUENCE [LARGE SCALE GENOMIC DNA]</scope>
    <source>
        <strain evidence="11 12">CEST001</strain>
    </source>
</reference>
<comment type="similarity">
    <text evidence="8">Belongs to the TRAP transporter small permease family.</text>
</comment>
<dbReference type="EMBL" id="JABEYB010000001">
    <property type="protein sequence ID" value="NNU74545.1"/>
    <property type="molecule type" value="Genomic_DNA"/>
</dbReference>
<evidence type="ECO:0000256" key="4">
    <source>
        <dbReference type="ARBA" id="ARBA00022519"/>
    </source>
</evidence>
<dbReference type="GO" id="GO:0022857">
    <property type="term" value="F:transmembrane transporter activity"/>
    <property type="evidence" value="ECO:0007669"/>
    <property type="project" value="TreeGrafter"/>
</dbReference>
<feature type="transmembrane region" description="Helical" evidence="9">
    <location>
        <begin position="89"/>
        <end position="109"/>
    </location>
</feature>
<dbReference type="PANTHER" id="PTHR35011:SF11">
    <property type="entry name" value="TRAP TRANSPORTER SMALL PERMEASE PROTEIN"/>
    <property type="match status" value="1"/>
</dbReference>
<evidence type="ECO:0000313" key="12">
    <source>
        <dbReference type="Proteomes" id="UP000531659"/>
    </source>
</evidence>
<keyword evidence="2" id="KW-0813">Transport</keyword>
<dbReference type="RefSeq" id="WP_171295391.1">
    <property type="nucleotide sequence ID" value="NZ_CP077615.1"/>
</dbReference>
<feature type="transmembrane region" description="Helical" evidence="9">
    <location>
        <begin position="14"/>
        <end position="35"/>
    </location>
</feature>
<proteinExistence type="inferred from homology"/>
<protein>
    <submittedName>
        <fullName evidence="11">TRAP transporter small permease</fullName>
    </submittedName>
</protein>
<evidence type="ECO:0000256" key="9">
    <source>
        <dbReference type="SAM" id="Phobius"/>
    </source>
</evidence>
<keyword evidence="4" id="KW-0997">Cell inner membrane</keyword>
<keyword evidence="6 9" id="KW-1133">Transmembrane helix</keyword>
<dbReference type="InterPro" id="IPR055348">
    <property type="entry name" value="DctQ"/>
</dbReference>
<dbReference type="Proteomes" id="UP000531659">
    <property type="component" value="Unassembled WGS sequence"/>
</dbReference>
<feature type="transmembrane region" description="Helical" evidence="9">
    <location>
        <begin position="50"/>
        <end position="68"/>
    </location>
</feature>
<evidence type="ECO:0000256" key="3">
    <source>
        <dbReference type="ARBA" id="ARBA00022475"/>
    </source>
</evidence>
<evidence type="ECO:0000256" key="2">
    <source>
        <dbReference type="ARBA" id="ARBA00022448"/>
    </source>
</evidence>
<keyword evidence="3" id="KW-1003">Cell membrane</keyword>
<dbReference type="GeneID" id="83592083"/>
<evidence type="ECO:0000256" key="6">
    <source>
        <dbReference type="ARBA" id="ARBA00022989"/>
    </source>
</evidence>
<feature type="domain" description="Tripartite ATP-independent periplasmic transporters DctQ component" evidence="10">
    <location>
        <begin position="26"/>
        <end position="155"/>
    </location>
</feature>
<comment type="subcellular location">
    <subcellularLocation>
        <location evidence="1">Cell inner membrane</location>
        <topology evidence="1">Multi-pass membrane protein</topology>
    </subcellularLocation>
</comment>
<evidence type="ECO:0000259" key="10">
    <source>
        <dbReference type="Pfam" id="PF04290"/>
    </source>
</evidence>
<evidence type="ECO:0000313" key="11">
    <source>
        <dbReference type="EMBL" id="NNU74545.1"/>
    </source>
</evidence>
<evidence type="ECO:0000256" key="7">
    <source>
        <dbReference type="ARBA" id="ARBA00023136"/>
    </source>
</evidence>
<feature type="transmembrane region" description="Helical" evidence="9">
    <location>
        <begin position="129"/>
        <end position="148"/>
    </location>
</feature>
<evidence type="ECO:0000256" key="8">
    <source>
        <dbReference type="ARBA" id="ARBA00038436"/>
    </source>
</evidence>
<evidence type="ECO:0000256" key="1">
    <source>
        <dbReference type="ARBA" id="ARBA00004429"/>
    </source>
</evidence>
<organism evidence="11 12">
    <name type="scientific">Clostridium estertheticum</name>
    <dbReference type="NCBI Taxonomy" id="238834"/>
    <lineage>
        <taxon>Bacteria</taxon>
        <taxon>Bacillati</taxon>
        <taxon>Bacillota</taxon>
        <taxon>Clostridia</taxon>
        <taxon>Eubacteriales</taxon>
        <taxon>Clostridiaceae</taxon>
        <taxon>Clostridium</taxon>
    </lineage>
</organism>
<accession>A0A7Y3SSY9</accession>
<keyword evidence="7 9" id="KW-0472">Membrane</keyword>
<dbReference type="InterPro" id="IPR007387">
    <property type="entry name" value="TRAP_DctQ"/>
</dbReference>
<dbReference type="PANTHER" id="PTHR35011">
    <property type="entry name" value="2,3-DIKETO-L-GULONATE TRAP TRANSPORTER SMALL PERMEASE PROTEIN YIAM"/>
    <property type="match status" value="1"/>
</dbReference>
<dbReference type="AlphaFoldDB" id="A0A7Y3SSY9"/>
<gene>
    <name evidence="11" type="ORF">HLQ16_01120</name>
</gene>
<dbReference type="GO" id="GO:0005886">
    <property type="term" value="C:plasma membrane"/>
    <property type="evidence" value="ECO:0007669"/>
    <property type="project" value="UniProtKB-SubCell"/>
</dbReference>
<dbReference type="GO" id="GO:0015740">
    <property type="term" value="P:C4-dicarboxylate transport"/>
    <property type="evidence" value="ECO:0007669"/>
    <property type="project" value="TreeGrafter"/>
</dbReference>
<comment type="caution">
    <text evidence="11">The sequence shown here is derived from an EMBL/GenBank/DDBJ whole genome shotgun (WGS) entry which is preliminary data.</text>
</comment>